<feature type="transmembrane region" description="Helical" evidence="2">
    <location>
        <begin position="170"/>
        <end position="192"/>
    </location>
</feature>
<sequence>MTLITIEQQIIEWEATVNERLFQRRLARIWIFGLIPLLVTGIVAGNILIDFSRPGNGRAALNYSLSIPLIISLFGAPPSWWTARNNLHTAQLRLRQKQALREAMQPRASDAGRQTSEAFRSYREAIPALLDDYRRGAEKYRTRHNWFQIAVIVGSILTSVATTAAAEQGFWSWLAVALSSVVSVSAGIISYFKFRERSMNLQQTADSVDQEIQAFTLGIRRYKNLNADQAAAEFAEEIERIKEEQRKKELQLEQPPEAQQQASGSNGTVQS</sequence>
<keyword evidence="4" id="KW-1185">Reference proteome</keyword>
<keyword evidence="2" id="KW-0812">Transmembrane</keyword>
<organism evidence="3 4">
    <name type="scientific">Streptomyces liliifuscus</name>
    <dbReference type="NCBI Taxonomy" id="2797636"/>
    <lineage>
        <taxon>Bacteria</taxon>
        <taxon>Bacillati</taxon>
        <taxon>Actinomycetota</taxon>
        <taxon>Actinomycetes</taxon>
        <taxon>Kitasatosporales</taxon>
        <taxon>Streptomycetaceae</taxon>
        <taxon>Streptomyces</taxon>
    </lineage>
</organism>
<accession>A0A7T7I4K7</accession>
<evidence type="ECO:0000313" key="4">
    <source>
        <dbReference type="Proteomes" id="UP000595636"/>
    </source>
</evidence>
<feature type="transmembrane region" description="Helical" evidence="2">
    <location>
        <begin position="61"/>
        <end position="83"/>
    </location>
</feature>
<reference evidence="3 4" key="1">
    <citation type="submission" date="2020-12" db="EMBL/GenBank/DDBJ databases">
        <title>A novel species.</title>
        <authorList>
            <person name="Li K."/>
        </authorList>
    </citation>
    <scope>NUCLEOTIDE SEQUENCE [LARGE SCALE GENOMIC DNA]</scope>
    <source>
        <strain evidence="3 4">ZYC-3</strain>
    </source>
</reference>
<keyword evidence="2" id="KW-1133">Transmembrane helix</keyword>
<feature type="compositionally biased region" description="Low complexity" evidence="1">
    <location>
        <begin position="252"/>
        <end position="262"/>
    </location>
</feature>
<dbReference type="KEGG" id="slf:JEQ17_16570"/>
<dbReference type="AlphaFoldDB" id="A0A7T7I4K7"/>
<feature type="transmembrane region" description="Helical" evidence="2">
    <location>
        <begin position="145"/>
        <end position="164"/>
    </location>
</feature>
<keyword evidence="2" id="KW-0472">Membrane</keyword>
<proteinExistence type="predicted"/>
<dbReference type="Proteomes" id="UP000595636">
    <property type="component" value="Chromosome"/>
</dbReference>
<protein>
    <submittedName>
        <fullName evidence="3">DUF4231 domain-containing protein</fullName>
    </submittedName>
</protein>
<gene>
    <name evidence="3" type="ORF">JEQ17_16570</name>
</gene>
<evidence type="ECO:0000256" key="2">
    <source>
        <dbReference type="SAM" id="Phobius"/>
    </source>
</evidence>
<dbReference type="Pfam" id="PF14015">
    <property type="entry name" value="DUF4231"/>
    <property type="match status" value="1"/>
</dbReference>
<evidence type="ECO:0000313" key="3">
    <source>
        <dbReference type="EMBL" id="QQM40930.1"/>
    </source>
</evidence>
<evidence type="ECO:0000256" key="1">
    <source>
        <dbReference type="SAM" id="MobiDB-lite"/>
    </source>
</evidence>
<dbReference type="EMBL" id="CP066831">
    <property type="protein sequence ID" value="QQM40930.1"/>
    <property type="molecule type" value="Genomic_DNA"/>
</dbReference>
<dbReference type="NCBIfam" id="NF033634">
    <property type="entry name" value="SLATT_1"/>
    <property type="match status" value="1"/>
</dbReference>
<feature type="region of interest" description="Disordered" evidence="1">
    <location>
        <begin position="245"/>
        <end position="271"/>
    </location>
</feature>
<feature type="transmembrane region" description="Helical" evidence="2">
    <location>
        <begin position="29"/>
        <end position="49"/>
    </location>
</feature>
<name>A0A7T7I4K7_9ACTN</name>
<dbReference type="InterPro" id="IPR025325">
    <property type="entry name" value="DUF4231"/>
</dbReference>
<dbReference type="RefSeq" id="WP_200395970.1">
    <property type="nucleotide sequence ID" value="NZ_CP066831.1"/>
</dbReference>